<dbReference type="Proteomes" id="UP000824533">
    <property type="component" value="Linkage Group LG12"/>
</dbReference>
<gene>
    <name evidence="1" type="ORF">K1T71_007339</name>
</gene>
<evidence type="ECO:0000313" key="1">
    <source>
        <dbReference type="EMBL" id="KAJ0177330.1"/>
    </source>
</evidence>
<protein>
    <submittedName>
        <fullName evidence="1">Uncharacterized protein</fullName>
    </submittedName>
</protein>
<comment type="caution">
    <text evidence="1">The sequence shown here is derived from an EMBL/GenBank/DDBJ whole genome shotgun (WGS) entry which is preliminary data.</text>
</comment>
<name>A0ACC1D0B2_9NEOP</name>
<organism evidence="1 2">
    <name type="scientific">Dendrolimus kikuchii</name>
    <dbReference type="NCBI Taxonomy" id="765133"/>
    <lineage>
        <taxon>Eukaryota</taxon>
        <taxon>Metazoa</taxon>
        <taxon>Ecdysozoa</taxon>
        <taxon>Arthropoda</taxon>
        <taxon>Hexapoda</taxon>
        <taxon>Insecta</taxon>
        <taxon>Pterygota</taxon>
        <taxon>Neoptera</taxon>
        <taxon>Endopterygota</taxon>
        <taxon>Lepidoptera</taxon>
        <taxon>Glossata</taxon>
        <taxon>Ditrysia</taxon>
        <taxon>Bombycoidea</taxon>
        <taxon>Lasiocampidae</taxon>
        <taxon>Dendrolimus</taxon>
    </lineage>
</organism>
<sequence length="363" mass="41434">MAVLAAAQLLDELMGRHRNTNPNEKIKKPNWEDPEYCKYYLVKFCPHDLFVNTRADLGVCPRVHDDEVKDLFEKAEDSYKKVQYVEEFLRFCRHMINDVERKIQKGKQRLELMNSKPEGPPMTQAQTEKNQEQVQLLSEKITSLVQEAEEAGTRGDVEQAQGLMKLCDRLKEEKEQLLKLQENSHWSMTAELAAAQEKQMEVCPVCGAFLIIGDAQQRIDDHLSGKQHVGYFKLRQAFDEMLAAREKEQQEQERKRREEWERERNARGGGLGSDRRGRKTSDIVQAGTRKAGTRKAATMKGIVTGIATGTGSTAEREDHLENVPGDVHATATSLLTEVSQKHLKTFGTIFEDQGRAPTQTRYF</sequence>
<proteinExistence type="predicted"/>
<dbReference type="EMBL" id="CM034398">
    <property type="protein sequence ID" value="KAJ0177330.1"/>
    <property type="molecule type" value="Genomic_DNA"/>
</dbReference>
<keyword evidence="2" id="KW-1185">Reference proteome</keyword>
<reference evidence="1 2" key="1">
    <citation type="journal article" date="2021" name="Front. Genet.">
        <title>Chromosome-Level Genome Assembly Reveals Significant Gene Expansion in the Toll and IMD Signaling Pathways of Dendrolimus kikuchii.</title>
        <authorList>
            <person name="Zhou J."/>
            <person name="Wu P."/>
            <person name="Xiong Z."/>
            <person name="Liu N."/>
            <person name="Zhao N."/>
            <person name="Ji M."/>
            <person name="Qiu Y."/>
            <person name="Yang B."/>
        </authorList>
    </citation>
    <scope>NUCLEOTIDE SEQUENCE [LARGE SCALE GENOMIC DNA]</scope>
    <source>
        <strain evidence="1">Ann1</strain>
    </source>
</reference>
<evidence type="ECO:0000313" key="2">
    <source>
        <dbReference type="Proteomes" id="UP000824533"/>
    </source>
</evidence>
<accession>A0ACC1D0B2</accession>